<dbReference type="AlphaFoldDB" id="A0A8J4W4I0"/>
<gene>
    <name evidence="10" type="ORF">CMV_005123</name>
</gene>
<dbReference type="GO" id="GO:0004650">
    <property type="term" value="F:polygalacturonase activity"/>
    <property type="evidence" value="ECO:0007669"/>
    <property type="project" value="InterPro"/>
</dbReference>
<reference evidence="10" key="1">
    <citation type="submission" date="2020-03" db="EMBL/GenBank/DDBJ databases">
        <title>Castanea mollissima Vanexum genome sequencing.</title>
        <authorList>
            <person name="Staton M."/>
        </authorList>
    </citation>
    <scope>NUCLEOTIDE SEQUENCE</scope>
    <source>
        <tissue evidence="10">Leaf</tissue>
    </source>
</reference>
<dbReference type="OrthoDB" id="187139at2759"/>
<dbReference type="Proteomes" id="UP000737018">
    <property type="component" value="Unassembled WGS sequence"/>
</dbReference>
<evidence type="ECO:0000313" key="11">
    <source>
        <dbReference type="Proteomes" id="UP000737018"/>
    </source>
</evidence>
<feature type="transmembrane region" description="Helical" evidence="9">
    <location>
        <begin position="65"/>
        <end position="86"/>
    </location>
</feature>
<keyword evidence="4" id="KW-0964">Secreted</keyword>
<evidence type="ECO:0000256" key="6">
    <source>
        <dbReference type="ARBA" id="ARBA00023295"/>
    </source>
</evidence>
<dbReference type="InterPro" id="IPR012334">
    <property type="entry name" value="Pectin_lyas_fold"/>
</dbReference>
<dbReference type="GO" id="GO:0005975">
    <property type="term" value="P:carbohydrate metabolic process"/>
    <property type="evidence" value="ECO:0007669"/>
    <property type="project" value="InterPro"/>
</dbReference>
<dbReference type="GO" id="GO:0071555">
    <property type="term" value="P:cell wall organization"/>
    <property type="evidence" value="ECO:0007669"/>
    <property type="project" value="UniProtKB-KW"/>
</dbReference>
<dbReference type="SMART" id="SM00710">
    <property type="entry name" value="PbH1"/>
    <property type="match status" value="4"/>
</dbReference>
<organism evidence="10 11">
    <name type="scientific">Castanea mollissima</name>
    <name type="common">Chinese chestnut</name>
    <dbReference type="NCBI Taxonomy" id="60419"/>
    <lineage>
        <taxon>Eukaryota</taxon>
        <taxon>Viridiplantae</taxon>
        <taxon>Streptophyta</taxon>
        <taxon>Embryophyta</taxon>
        <taxon>Tracheophyta</taxon>
        <taxon>Spermatophyta</taxon>
        <taxon>Magnoliopsida</taxon>
        <taxon>eudicotyledons</taxon>
        <taxon>Gunneridae</taxon>
        <taxon>Pentapetalae</taxon>
        <taxon>rosids</taxon>
        <taxon>fabids</taxon>
        <taxon>Fagales</taxon>
        <taxon>Fagaceae</taxon>
        <taxon>Castanea</taxon>
    </lineage>
</organism>
<comment type="subcellular location">
    <subcellularLocation>
        <location evidence="1">Secreted</location>
        <location evidence="1">Cell wall</location>
    </subcellularLocation>
</comment>
<comment type="caution">
    <text evidence="10">The sequence shown here is derived from an EMBL/GenBank/DDBJ whole genome shotgun (WGS) entry which is preliminary data.</text>
</comment>
<evidence type="ECO:0000256" key="2">
    <source>
        <dbReference type="ARBA" id="ARBA00008834"/>
    </source>
</evidence>
<evidence type="ECO:0000256" key="9">
    <source>
        <dbReference type="SAM" id="Phobius"/>
    </source>
</evidence>
<protein>
    <recommendedName>
        <fullName evidence="12">Polygalacturonase</fullName>
    </recommendedName>
</protein>
<evidence type="ECO:0000256" key="7">
    <source>
        <dbReference type="ARBA" id="ARBA00023316"/>
    </source>
</evidence>
<evidence type="ECO:0000256" key="5">
    <source>
        <dbReference type="ARBA" id="ARBA00022801"/>
    </source>
</evidence>
<keyword evidence="5 8" id="KW-0378">Hydrolase</keyword>
<dbReference type="InterPro" id="IPR000743">
    <property type="entry name" value="Glyco_hydro_28"/>
</dbReference>
<dbReference type="SUPFAM" id="SSF51126">
    <property type="entry name" value="Pectin lyase-like"/>
    <property type="match status" value="1"/>
</dbReference>
<accession>A0A8J4W4I0</accession>
<keyword evidence="9" id="KW-0812">Transmembrane</keyword>
<evidence type="ECO:0008006" key="12">
    <source>
        <dbReference type="Google" id="ProtNLM"/>
    </source>
</evidence>
<keyword evidence="3" id="KW-0134">Cell wall</keyword>
<sequence>MMQRFKAALLLKRNNLCIHSLRFLNQYHTRTLYSLLDTTITNELDNQVLVEGKAWSRIAILNRPLVLNCLSTTMGFYALMLIFGLYSADLPFSSAATIFSVLNYGAKADGKTDDTNLIGTISSPSSPSVWSGRDTSKWLTFNGVTGLLITGTGTINGHGMNWWSQSCSDHPNLSLSLISCKQSTISGIYFINSAQEHLVIYQSNDILIKNMHITAPGNSPNTDGIHIEASQNVLVNNSIIATGDDCVSIGDMTSNINVTFVNCGPGHGVSIGSLGKNGNSVKVENIHVKRVNFKGTTNGARIKTWQVGLGYARKISFEHITLQSVQNPIYIDQYYCDIKGARGNCAQKSTGVHISEVTYNDIVGTSSTYVAINLNCSQSVACNGITLSSIKIQSDKSGQQVISKCTNAHGTNSGVVQPKSCLQP</sequence>
<dbReference type="InterPro" id="IPR011050">
    <property type="entry name" value="Pectin_lyase_fold/virulence"/>
</dbReference>
<dbReference type="Pfam" id="PF00295">
    <property type="entry name" value="Glyco_hydro_28"/>
    <property type="match status" value="1"/>
</dbReference>
<keyword evidence="6 8" id="KW-0326">Glycosidase</keyword>
<dbReference type="PANTHER" id="PTHR31375">
    <property type="match status" value="1"/>
</dbReference>
<keyword evidence="9" id="KW-1133">Transmembrane helix</keyword>
<evidence type="ECO:0000256" key="8">
    <source>
        <dbReference type="RuleBase" id="RU361169"/>
    </source>
</evidence>
<keyword evidence="9" id="KW-0472">Membrane</keyword>
<dbReference type="EMBL" id="JRKL02000452">
    <property type="protein sequence ID" value="KAF3971261.1"/>
    <property type="molecule type" value="Genomic_DNA"/>
</dbReference>
<proteinExistence type="inferred from homology"/>
<evidence type="ECO:0000313" key="10">
    <source>
        <dbReference type="EMBL" id="KAF3971261.1"/>
    </source>
</evidence>
<dbReference type="Gene3D" id="2.160.20.10">
    <property type="entry name" value="Single-stranded right-handed beta-helix, Pectin lyase-like"/>
    <property type="match status" value="1"/>
</dbReference>
<evidence type="ECO:0000256" key="1">
    <source>
        <dbReference type="ARBA" id="ARBA00004191"/>
    </source>
</evidence>
<evidence type="ECO:0000256" key="3">
    <source>
        <dbReference type="ARBA" id="ARBA00022512"/>
    </source>
</evidence>
<keyword evidence="11" id="KW-1185">Reference proteome</keyword>
<dbReference type="InterPro" id="IPR006626">
    <property type="entry name" value="PbH1"/>
</dbReference>
<name>A0A8J4W4I0_9ROSI</name>
<keyword evidence="7" id="KW-0961">Cell wall biogenesis/degradation</keyword>
<comment type="similarity">
    <text evidence="2 8">Belongs to the glycosyl hydrolase 28 family.</text>
</comment>
<evidence type="ECO:0000256" key="4">
    <source>
        <dbReference type="ARBA" id="ARBA00022525"/>
    </source>
</evidence>